<name>A0A1G4EUH0_BACMY</name>
<evidence type="ECO:0000256" key="1">
    <source>
        <dbReference type="ARBA" id="ARBA00023015"/>
    </source>
</evidence>
<dbReference type="InterPro" id="IPR051011">
    <property type="entry name" value="Metal_resp_trans_reg"/>
</dbReference>
<dbReference type="GO" id="GO:0003677">
    <property type="term" value="F:DNA binding"/>
    <property type="evidence" value="ECO:0007669"/>
    <property type="project" value="UniProtKB-KW"/>
</dbReference>
<gene>
    <name evidence="5" type="ORF">BWGO95_05860</name>
</gene>
<evidence type="ECO:0000256" key="3">
    <source>
        <dbReference type="ARBA" id="ARBA00023163"/>
    </source>
</evidence>
<dbReference type="Gene3D" id="1.10.10.10">
    <property type="entry name" value="Winged helix-like DNA-binding domain superfamily/Winged helix DNA-binding domain"/>
    <property type="match status" value="1"/>
</dbReference>
<protein>
    <submittedName>
        <fullName evidence="5">Transcriptional repressor pagR</fullName>
    </submittedName>
</protein>
<keyword evidence="2" id="KW-0238">DNA-binding</keyword>
<evidence type="ECO:0000313" key="5">
    <source>
        <dbReference type="EMBL" id="SCB71604.1"/>
    </source>
</evidence>
<dbReference type="InterPro" id="IPR011991">
    <property type="entry name" value="ArsR-like_HTH"/>
</dbReference>
<dbReference type="EMBL" id="FMAK01000088">
    <property type="protein sequence ID" value="SCB71604.1"/>
    <property type="molecule type" value="Genomic_DNA"/>
</dbReference>
<dbReference type="PROSITE" id="PS50987">
    <property type="entry name" value="HTH_ARSR_2"/>
    <property type="match status" value="1"/>
</dbReference>
<feature type="domain" description="HTH arsR-type" evidence="4">
    <location>
        <begin position="3"/>
        <end position="94"/>
    </location>
</feature>
<dbReference type="CDD" id="cd00090">
    <property type="entry name" value="HTH_ARSR"/>
    <property type="match status" value="1"/>
</dbReference>
<evidence type="ECO:0000256" key="2">
    <source>
        <dbReference type="ARBA" id="ARBA00023125"/>
    </source>
</evidence>
<dbReference type="PANTHER" id="PTHR43132">
    <property type="entry name" value="ARSENICAL RESISTANCE OPERON REPRESSOR ARSR-RELATED"/>
    <property type="match status" value="1"/>
</dbReference>
<dbReference type="PANTHER" id="PTHR43132:SF2">
    <property type="entry name" value="ARSENICAL RESISTANCE OPERON REPRESSOR ARSR-RELATED"/>
    <property type="match status" value="1"/>
</dbReference>
<dbReference type="InterPro" id="IPR001845">
    <property type="entry name" value="HTH_ArsR_DNA-bd_dom"/>
</dbReference>
<proteinExistence type="predicted"/>
<dbReference type="InterPro" id="IPR036390">
    <property type="entry name" value="WH_DNA-bd_sf"/>
</dbReference>
<evidence type="ECO:0000313" key="6">
    <source>
        <dbReference type="Proteomes" id="UP000195696"/>
    </source>
</evidence>
<dbReference type="InterPro" id="IPR036388">
    <property type="entry name" value="WH-like_DNA-bd_sf"/>
</dbReference>
<dbReference type="RefSeq" id="WP_088099831.1">
    <property type="nucleotide sequence ID" value="NZ_CP036038.1"/>
</dbReference>
<keyword evidence="1" id="KW-0805">Transcription regulation</keyword>
<dbReference type="Proteomes" id="UP000195696">
    <property type="component" value="Unassembled WGS sequence"/>
</dbReference>
<dbReference type="AlphaFoldDB" id="A0A1G4EUH0"/>
<dbReference type="SUPFAM" id="SSF46785">
    <property type="entry name" value="Winged helix' DNA-binding domain"/>
    <property type="match status" value="1"/>
</dbReference>
<reference evidence="5 6" key="1">
    <citation type="submission" date="2016-08" db="EMBL/GenBank/DDBJ databases">
        <authorList>
            <person name="Seilhamer J.J."/>
        </authorList>
    </citation>
    <scope>NUCLEOTIDE SEQUENCE [LARGE SCALE GENOMIC DNA]</scope>
    <source>
        <strain evidence="5 6">SDA_GO95</strain>
    </source>
</reference>
<keyword evidence="3" id="KW-0804">Transcription</keyword>
<evidence type="ECO:0000259" key="4">
    <source>
        <dbReference type="PROSITE" id="PS50987"/>
    </source>
</evidence>
<dbReference type="NCBIfam" id="NF033788">
    <property type="entry name" value="HTH_metalloreg"/>
    <property type="match status" value="1"/>
</dbReference>
<accession>A0A1G4EUH0</accession>
<organism evidence="5 6">
    <name type="scientific">Bacillus mycoides</name>
    <dbReference type="NCBI Taxonomy" id="1405"/>
    <lineage>
        <taxon>Bacteria</taxon>
        <taxon>Bacillati</taxon>
        <taxon>Bacillota</taxon>
        <taxon>Bacilli</taxon>
        <taxon>Bacillales</taxon>
        <taxon>Bacillaceae</taxon>
        <taxon>Bacillus</taxon>
        <taxon>Bacillus cereus group</taxon>
    </lineage>
</organism>
<dbReference type="Pfam" id="PF01022">
    <property type="entry name" value="HTH_5"/>
    <property type="match status" value="1"/>
</dbReference>
<dbReference type="SMART" id="SM00418">
    <property type="entry name" value="HTH_ARSR"/>
    <property type="match status" value="1"/>
</dbReference>
<dbReference type="GO" id="GO:0003700">
    <property type="term" value="F:DNA-binding transcription factor activity"/>
    <property type="evidence" value="ECO:0007669"/>
    <property type="project" value="InterPro"/>
</dbReference>
<sequence length="94" mass="11168">MKTHLDYLEEDMEMMKLLGNPTRFRILCELYPNNTYNVSEILRSLDLPQAYTSQQLSKMRGNIVDSERRGNEVYYFIKNPKAKAIMEILLNYKN</sequence>